<feature type="compositionally biased region" description="Basic and acidic residues" evidence="1">
    <location>
        <begin position="248"/>
        <end position="258"/>
    </location>
</feature>
<feature type="compositionally biased region" description="Polar residues" evidence="1">
    <location>
        <begin position="104"/>
        <end position="116"/>
    </location>
</feature>
<dbReference type="RefSeq" id="WP_121847187.1">
    <property type="nucleotide sequence ID" value="NZ_CP032050.1"/>
</dbReference>
<feature type="transmembrane region" description="Helical" evidence="2">
    <location>
        <begin position="44"/>
        <end position="63"/>
    </location>
</feature>
<gene>
    <name evidence="3" type="ORF">D1013_01435</name>
</gene>
<reference evidence="3 4" key="1">
    <citation type="submission" date="2018-08" db="EMBL/GenBank/DDBJ databases">
        <title>The reduced genetic potential of extracellular carbohydrate catabolism in Euzebyella marina RN62, a Flavobacteriia bacterium isolated from the hadal water.</title>
        <authorList>
            <person name="Xue C."/>
        </authorList>
    </citation>
    <scope>NUCLEOTIDE SEQUENCE [LARGE SCALE GENOMIC DNA]</scope>
    <source>
        <strain evidence="3 4">RN62</strain>
    </source>
</reference>
<keyword evidence="2" id="KW-0812">Transmembrane</keyword>
<sequence length="527" mass="58061">MSKNNLDKLFQEKFKDFEEVPDQRVWQAIEASLNKRQKKRVIPLWWKVGGAAAVLALALLVFGPSSNGFEDNIPSVTNSEDSEGLRRLENETENNNSFEKDTDNSITRSDNSASDQLNKKQIGGQENGLVESSGNESGHQNDTEITNSKEAFQTKKGQDATKSLNQGLATRNDKTDSQITRNNEVTERIDGNDSLTSEDRNQPNFSNTALAGNQQKEEVDPTKTRSDFSDDINTGDGQNSALAQTQTEENKTKDENDNKISIYDAIDEQNEEEEVVADSYEGRWSLGPNIAPVYFDAVGQGSPIHSAFNQNTKSGNTSLSYGLSVAYQVNKKFKVRSGVHKVNYGYETDDVAFTSTLDVSSSEKIKNINYTPTAKNLIVDSETATFSSLSSPLNELALEVGGVDENARTGAMGQQLGYIEVPLEVDYAVIDRKFGLNIVGGISSLFLLDNSVTLTSGSLITEVGEANNINDLNFSTNIGFGVNYKFTPMIQMNIEPMFKYQLNTFSEVSGDFRPYSVGIYSGLNFKF</sequence>
<evidence type="ECO:0000313" key="4">
    <source>
        <dbReference type="Proteomes" id="UP000276309"/>
    </source>
</evidence>
<keyword evidence="2" id="KW-1133">Transmembrane helix</keyword>
<organism evidence="3 4">
    <name type="scientific">Euzebyella marina</name>
    <dbReference type="NCBI Taxonomy" id="1761453"/>
    <lineage>
        <taxon>Bacteria</taxon>
        <taxon>Pseudomonadati</taxon>
        <taxon>Bacteroidota</taxon>
        <taxon>Flavobacteriia</taxon>
        <taxon>Flavobacteriales</taxon>
        <taxon>Flavobacteriaceae</taxon>
        <taxon>Euzebyella</taxon>
    </lineage>
</organism>
<feature type="compositionally biased region" description="Polar residues" evidence="1">
    <location>
        <begin position="231"/>
        <end position="247"/>
    </location>
</feature>
<feature type="compositionally biased region" description="Basic and acidic residues" evidence="1">
    <location>
        <begin position="215"/>
        <end position="228"/>
    </location>
</feature>
<feature type="compositionally biased region" description="Basic and acidic residues" evidence="1">
    <location>
        <begin position="184"/>
        <end position="201"/>
    </location>
</feature>
<protein>
    <submittedName>
        <fullName evidence="3">Uncharacterized protein</fullName>
    </submittedName>
</protein>
<feature type="compositionally biased region" description="Polar residues" evidence="1">
    <location>
        <begin position="69"/>
        <end position="79"/>
    </location>
</feature>
<keyword evidence="4" id="KW-1185">Reference proteome</keyword>
<feature type="compositionally biased region" description="Polar residues" evidence="1">
    <location>
        <begin position="160"/>
        <end position="169"/>
    </location>
</feature>
<keyword evidence="2" id="KW-0472">Membrane</keyword>
<feature type="compositionally biased region" description="Polar residues" evidence="1">
    <location>
        <begin position="202"/>
        <end position="214"/>
    </location>
</feature>
<feature type="compositionally biased region" description="Polar residues" evidence="1">
    <location>
        <begin position="130"/>
        <end position="151"/>
    </location>
</feature>
<evidence type="ECO:0000256" key="2">
    <source>
        <dbReference type="SAM" id="Phobius"/>
    </source>
</evidence>
<dbReference type="EMBL" id="CP032050">
    <property type="protein sequence ID" value="AYN66135.1"/>
    <property type="molecule type" value="Genomic_DNA"/>
</dbReference>
<accession>A0A3G2L1L7</accession>
<evidence type="ECO:0000313" key="3">
    <source>
        <dbReference type="EMBL" id="AYN66135.1"/>
    </source>
</evidence>
<feature type="region of interest" description="Disordered" evidence="1">
    <location>
        <begin position="69"/>
        <end position="259"/>
    </location>
</feature>
<dbReference type="KEGG" id="emar:D1013_01435"/>
<proteinExistence type="predicted"/>
<name>A0A3G2L1L7_9FLAO</name>
<dbReference type="AlphaFoldDB" id="A0A3G2L1L7"/>
<dbReference type="OrthoDB" id="1113942at2"/>
<dbReference type="Proteomes" id="UP000276309">
    <property type="component" value="Chromosome"/>
</dbReference>
<evidence type="ECO:0000256" key="1">
    <source>
        <dbReference type="SAM" id="MobiDB-lite"/>
    </source>
</evidence>